<dbReference type="GO" id="GO:0003677">
    <property type="term" value="F:DNA binding"/>
    <property type="evidence" value="ECO:0007669"/>
    <property type="project" value="InterPro"/>
</dbReference>
<accession>A0A561WCF0</accession>
<keyword evidence="1 4" id="KW-0489">Methyltransferase</keyword>
<protein>
    <submittedName>
        <fullName evidence="4">DNA methylase</fullName>
    </submittedName>
</protein>
<dbReference type="GO" id="GO:0032259">
    <property type="term" value="P:methylation"/>
    <property type="evidence" value="ECO:0007669"/>
    <property type="project" value="UniProtKB-KW"/>
</dbReference>
<name>A0A561WCF0_9ACTN</name>
<dbReference type="GO" id="GO:0008170">
    <property type="term" value="F:N-methyltransferase activity"/>
    <property type="evidence" value="ECO:0007669"/>
    <property type="project" value="InterPro"/>
</dbReference>
<dbReference type="Pfam" id="PF01555">
    <property type="entry name" value="N6_N4_Mtase"/>
    <property type="match status" value="1"/>
</dbReference>
<dbReference type="Gene3D" id="3.40.50.150">
    <property type="entry name" value="Vaccinia Virus protein VP39"/>
    <property type="match status" value="1"/>
</dbReference>
<dbReference type="Proteomes" id="UP000319927">
    <property type="component" value="Unassembled WGS sequence"/>
</dbReference>
<organism evidence="4 5">
    <name type="scientific">Micromonospora palomenae</name>
    <dbReference type="NCBI Taxonomy" id="1461247"/>
    <lineage>
        <taxon>Bacteria</taxon>
        <taxon>Bacillati</taxon>
        <taxon>Actinomycetota</taxon>
        <taxon>Actinomycetes</taxon>
        <taxon>Micromonosporales</taxon>
        <taxon>Micromonosporaceae</taxon>
        <taxon>Micromonospora</taxon>
    </lineage>
</organism>
<sequence length="374" mass="41949">MLRQRDYANAVRRWEGVGPYYAMFPTWFADDVISRYTEIGDTVLDPFAGRGTAIFSAACQGRNAFGVEINPVGWCYAKAKLTPGSFESVSERLRAVSLAAPRQRHAASELPEFFHFCFSQSVREFLLAARELLDWRQNDVDRTVMALLLVSLHGKSGSALSNQMRQTKAMAPDYAVRWWKERGMEPPDINPLEFMTRRVSWRYARGIPATAESEVLLGDAEAQVSAISGYLQERKRGAALLLTSPPYFGLTNYHYDQWLRLWLLGGPPNAYRVPGSHELQGKFENARRYCELLRRVFTGIAPAVASDGIVYVRTGRGEPTLTATRDALRKAFPSHALEEIARPYTRPTQTSLFGDTGTKVGEVDLIMTPVLTPS</sequence>
<reference evidence="4 5" key="1">
    <citation type="submission" date="2019-06" db="EMBL/GenBank/DDBJ databases">
        <title>Sequencing the genomes of 1000 actinobacteria strains.</title>
        <authorList>
            <person name="Klenk H.-P."/>
        </authorList>
    </citation>
    <scope>NUCLEOTIDE SEQUENCE [LARGE SCALE GENOMIC DNA]</scope>
    <source>
        <strain evidence="4 5">DSM 102131</strain>
    </source>
</reference>
<evidence type="ECO:0000313" key="4">
    <source>
        <dbReference type="EMBL" id="TWG21527.1"/>
    </source>
</evidence>
<evidence type="ECO:0000256" key="1">
    <source>
        <dbReference type="ARBA" id="ARBA00022603"/>
    </source>
</evidence>
<evidence type="ECO:0000256" key="2">
    <source>
        <dbReference type="ARBA" id="ARBA00022679"/>
    </source>
</evidence>
<keyword evidence="2" id="KW-0808">Transferase</keyword>
<evidence type="ECO:0000313" key="5">
    <source>
        <dbReference type="Proteomes" id="UP000319927"/>
    </source>
</evidence>
<dbReference type="RefSeq" id="WP_281290808.1">
    <property type="nucleotide sequence ID" value="NZ_VIXA01000002.1"/>
</dbReference>
<comment type="caution">
    <text evidence="4">The sequence shown here is derived from an EMBL/GenBank/DDBJ whole genome shotgun (WGS) entry which is preliminary data.</text>
</comment>
<dbReference type="InterPro" id="IPR029063">
    <property type="entry name" value="SAM-dependent_MTases_sf"/>
</dbReference>
<dbReference type="EMBL" id="VIXA01000002">
    <property type="protein sequence ID" value="TWG21527.1"/>
    <property type="molecule type" value="Genomic_DNA"/>
</dbReference>
<dbReference type="AlphaFoldDB" id="A0A561WCF0"/>
<feature type="domain" description="DNA methylase N-4/N-6" evidence="3">
    <location>
        <begin position="18"/>
        <end position="71"/>
    </location>
</feature>
<dbReference type="SUPFAM" id="SSF53335">
    <property type="entry name" value="S-adenosyl-L-methionine-dependent methyltransferases"/>
    <property type="match status" value="2"/>
</dbReference>
<gene>
    <name evidence="4" type="ORF">FHX75_1240</name>
</gene>
<keyword evidence="5" id="KW-1185">Reference proteome</keyword>
<dbReference type="InterPro" id="IPR002941">
    <property type="entry name" value="DNA_methylase_N4/N6"/>
</dbReference>
<proteinExistence type="predicted"/>
<evidence type="ECO:0000259" key="3">
    <source>
        <dbReference type="Pfam" id="PF01555"/>
    </source>
</evidence>